<evidence type="ECO:0000256" key="1">
    <source>
        <dbReference type="ARBA" id="ARBA00007189"/>
    </source>
</evidence>
<feature type="coiled-coil region" evidence="2">
    <location>
        <begin position="224"/>
        <end position="324"/>
    </location>
</feature>
<protein>
    <recommendedName>
        <fullName evidence="5">DUF2325 domain-containing protein</fullName>
    </recommendedName>
</protein>
<dbReference type="Proteomes" id="UP000242886">
    <property type="component" value="Chromosome SDENCHOL"/>
</dbReference>
<dbReference type="AlphaFoldDB" id="A0A7Z7HS14"/>
<evidence type="ECO:0008006" key="5">
    <source>
        <dbReference type="Google" id="ProtNLM"/>
    </source>
</evidence>
<dbReference type="EMBL" id="LT837803">
    <property type="protein sequence ID" value="SMB26530.1"/>
    <property type="molecule type" value="Genomic_DNA"/>
</dbReference>
<proteinExistence type="inferred from homology"/>
<evidence type="ECO:0000256" key="2">
    <source>
        <dbReference type="SAM" id="Coils"/>
    </source>
</evidence>
<gene>
    <name evidence="3" type="ORF">SDENCHOL_20157</name>
</gene>
<accession>A0A7Z7HS14</accession>
<dbReference type="InterPro" id="IPR016772">
    <property type="entry name" value="UCP020408"/>
</dbReference>
<sequence length="487" mass="53818">MKNHAVPNAFPERIISAMLANSASNTGDILAPLRPADGLTSAVRDLRDAGVRMKPFSLALGQAFSGEEAPDDGSVGQPLRRQRRKIWEMPHPWHCTLIGTCLTVSDLRHLMKFGDQDVPVVGDYGLHSYIVNHCDARNEITDEIHRMLNQRYAQAVRSFSKVMGSDAVLAAWKREFVAGNIAGSLWAAWTHGDVGEYEGMVIYGDLHMLSHQLCAEAQPSQIRIGELEKENHLQVGELARLRQELASMRNGRAQRITELEGRVAELEGKLDGARKAEAAWMAAGDALGQNQALRERNELLNQRLSTLEQRNHAQQGRLVELGNEIARMRNAAPRKGDGATEEEVVDPADDIVTTHVLPDKANGLHLDGRRILCIGGRPGVIDHYRRLVESSGGSFIHHDGGQEDNEHRIDAIVASADIVFCQVGYVSHPSYWRIKEACKQRGLPCVFQKSGGVTGFARDLALVFEDARVRRLPQASSRMLFAPSGEH</sequence>
<reference evidence="3" key="1">
    <citation type="submission" date="2017-03" db="EMBL/GenBank/DDBJ databases">
        <authorList>
            <consortium name="AG Boll"/>
        </authorList>
    </citation>
    <scope>NUCLEOTIDE SEQUENCE [LARGE SCALE GENOMIC DNA]</scope>
    <source>
        <strain evidence="3">Chol</strain>
    </source>
</reference>
<keyword evidence="2" id="KW-0175">Coiled coil</keyword>
<name>A0A7Z7HS14_9PROT</name>
<evidence type="ECO:0000313" key="4">
    <source>
        <dbReference type="Proteomes" id="UP000242886"/>
    </source>
</evidence>
<comment type="similarity">
    <text evidence="1">Belongs to the UPF0751 family.</text>
</comment>
<organism evidence="3 4">
    <name type="scientific">Sterolibacterium denitrificans</name>
    <dbReference type="NCBI Taxonomy" id="157592"/>
    <lineage>
        <taxon>Bacteria</taxon>
        <taxon>Pseudomonadati</taxon>
        <taxon>Pseudomonadota</taxon>
        <taxon>Betaproteobacteria</taxon>
        <taxon>Nitrosomonadales</taxon>
        <taxon>Sterolibacteriaceae</taxon>
        <taxon>Sterolibacterium</taxon>
    </lineage>
</organism>
<dbReference type="Pfam" id="PF10087">
    <property type="entry name" value="DUF2325"/>
    <property type="match status" value="1"/>
</dbReference>
<dbReference type="Gene3D" id="1.20.5.1700">
    <property type="match status" value="1"/>
</dbReference>
<evidence type="ECO:0000313" key="3">
    <source>
        <dbReference type="EMBL" id="SMB26530.1"/>
    </source>
</evidence>
<keyword evidence="4" id="KW-1185">Reference proteome</keyword>